<protein>
    <recommendedName>
        <fullName evidence="5">Transcriptional regulator</fullName>
    </recommendedName>
</protein>
<evidence type="ECO:0008006" key="5">
    <source>
        <dbReference type="Google" id="ProtNLM"/>
    </source>
</evidence>
<gene>
    <name evidence="3" type="ORF">BMG03_03210</name>
</gene>
<dbReference type="EMBL" id="CP019437">
    <property type="protein sequence ID" value="AQS46914.1"/>
    <property type="molecule type" value="Genomic_DNA"/>
</dbReference>
<feature type="compositionally biased region" description="Basic and acidic residues" evidence="2">
    <location>
        <begin position="1"/>
        <end position="10"/>
    </location>
</feature>
<reference evidence="3 4" key="1">
    <citation type="submission" date="2017-01" db="EMBL/GenBank/DDBJ databases">
        <title>The complete genome sequence of a sulfur-oxidizing marine bacterium Thioclava sp. 25B10_4T.</title>
        <authorList>
            <person name="Liu Y."/>
            <person name="Lai Q."/>
            <person name="Shao Z."/>
        </authorList>
    </citation>
    <scope>NUCLEOTIDE SEQUENCE [LARGE SCALE GENOMIC DNA]</scope>
    <source>
        <strain evidence="3 4">25B10_4</strain>
    </source>
</reference>
<name>A0ABM6IDY9_9RHOB</name>
<comment type="similarity">
    <text evidence="1">Belongs to the ros/MucR family.</text>
</comment>
<dbReference type="Gene3D" id="1.10.10.1550">
    <property type="entry name" value="ROS/MUCR transcriptional regulator protein"/>
    <property type="match status" value="1"/>
</dbReference>
<dbReference type="RefSeq" id="WP_075775830.1">
    <property type="nucleotide sequence ID" value="NZ_CP019437.1"/>
</dbReference>
<accession>A0ABM6IDY9</accession>
<sequence length="89" mass="10259">MTQHSPDRSGEPATSRVPAVPISESVLPDRLICLETGRPIKMLKRHLQNLLGMTFEEYRAKWGLPPDYPTTAPNYQYAKQRWRTKGKLH</sequence>
<evidence type="ECO:0000256" key="2">
    <source>
        <dbReference type="SAM" id="MobiDB-lite"/>
    </source>
</evidence>
<feature type="region of interest" description="Disordered" evidence="2">
    <location>
        <begin position="1"/>
        <end position="20"/>
    </location>
</feature>
<dbReference type="InterPro" id="IPR008807">
    <property type="entry name" value="ROS_MUCR"/>
</dbReference>
<organism evidence="3 4">
    <name type="scientific">Thioclava nitratireducens</name>
    <dbReference type="NCBI Taxonomy" id="1915078"/>
    <lineage>
        <taxon>Bacteria</taxon>
        <taxon>Pseudomonadati</taxon>
        <taxon>Pseudomonadota</taxon>
        <taxon>Alphaproteobacteria</taxon>
        <taxon>Rhodobacterales</taxon>
        <taxon>Paracoccaceae</taxon>
        <taxon>Thioclava</taxon>
    </lineage>
</organism>
<dbReference type="Proteomes" id="UP000185622">
    <property type="component" value="Chromosome"/>
</dbReference>
<keyword evidence="4" id="KW-1185">Reference proteome</keyword>
<evidence type="ECO:0000313" key="3">
    <source>
        <dbReference type="EMBL" id="AQS46914.1"/>
    </source>
</evidence>
<proteinExistence type="inferred from homology"/>
<evidence type="ECO:0000313" key="4">
    <source>
        <dbReference type="Proteomes" id="UP000185622"/>
    </source>
</evidence>
<dbReference type="InterPro" id="IPR041920">
    <property type="entry name" value="ROS/MUCR_sf"/>
</dbReference>
<dbReference type="Pfam" id="PF05443">
    <property type="entry name" value="ROS_MUCR"/>
    <property type="match status" value="1"/>
</dbReference>
<evidence type="ECO:0000256" key="1">
    <source>
        <dbReference type="ARBA" id="ARBA00007031"/>
    </source>
</evidence>